<evidence type="ECO:0000313" key="11">
    <source>
        <dbReference type="Proteomes" id="UP000298381"/>
    </source>
</evidence>
<comment type="catalytic activity">
    <reaction evidence="6 7">
        <text>L-glutamate 5-semialdehyde + phosphate + NADP(+) = L-glutamyl 5-phosphate + NADPH + H(+)</text>
        <dbReference type="Rhea" id="RHEA:19541"/>
        <dbReference type="ChEBI" id="CHEBI:15378"/>
        <dbReference type="ChEBI" id="CHEBI:43474"/>
        <dbReference type="ChEBI" id="CHEBI:57783"/>
        <dbReference type="ChEBI" id="CHEBI:58066"/>
        <dbReference type="ChEBI" id="CHEBI:58274"/>
        <dbReference type="ChEBI" id="CHEBI:58349"/>
        <dbReference type="EC" id="1.2.1.41"/>
    </reaction>
</comment>
<keyword evidence="11" id="KW-1185">Reference proteome</keyword>
<organism evidence="10 11">
    <name type="scientific">Soehngenia longivitae</name>
    <dbReference type="NCBI Taxonomy" id="2562294"/>
    <lineage>
        <taxon>Bacteria</taxon>
        <taxon>Bacillati</taxon>
        <taxon>Bacillota</taxon>
        <taxon>Tissierellia</taxon>
        <taxon>Tissierellales</taxon>
        <taxon>Tissierellaceae</taxon>
        <taxon>Soehngenia</taxon>
    </lineage>
</organism>
<dbReference type="HAMAP" id="MF_00412">
    <property type="entry name" value="ProA"/>
    <property type="match status" value="1"/>
</dbReference>
<feature type="coiled-coil region" evidence="8">
    <location>
        <begin position="4"/>
        <end position="40"/>
    </location>
</feature>
<comment type="caution">
    <text evidence="10">The sequence shown here is derived from an EMBL/GenBank/DDBJ whole genome shotgun (WGS) entry which is preliminary data.</text>
</comment>
<evidence type="ECO:0000256" key="1">
    <source>
        <dbReference type="ARBA" id="ARBA00004985"/>
    </source>
</evidence>
<evidence type="ECO:0000313" key="10">
    <source>
        <dbReference type="EMBL" id="TFZ41466.1"/>
    </source>
</evidence>
<dbReference type="NCBIfam" id="NF001221">
    <property type="entry name" value="PRK00197.1"/>
    <property type="match status" value="1"/>
</dbReference>
<dbReference type="InterPro" id="IPR012134">
    <property type="entry name" value="Glu-5-SA_DH"/>
</dbReference>
<protein>
    <recommendedName>
        <fullName evidence="7">Gamma-glutamyl phosphate reductase</fullName>
        <shortName evidence="7">GPR</shortName>
        <ecNumber evidence="7">1.2.1.41</ecNumber>
    </recommendedName>
    <alternativeName>
        <fullName evidence="7">Glutamate-5-semialdehyde dehydrogenase</fullName>
    </alternativeName>
    <alternativeName>
        <fullName evidence="7">Glutamyl-gamma-semialdehyde dehydrogenase</fullName>
        <shortName evidence="7">GSA dehydrogenase</shortName>
    </alternativeName>
</protein>
<evidence type="ECO:0000259" key="9">
    <source>
        <dbReference type="Pfam" id="PF00171"/>
    </source>
</evidence>
<dbReference type="OrthoDB" id="9809970at2"/>
<evidence type="ECO:0000256" key="6">
    <source>
        <dbReference type="ARBA" id="ARBA00049024"/>
    </source>
</evidence>
<keyword evidence="8" id="KW-0175">Coiled coil</keyword>
<keyword evidence="4 7" id="KW-0521">NADP</keyword>
<proteinExistence type="inferred from homology"/>
<dbReference type="InterPro" id="IPR000965">
    <property type="entry name" value="GPR_dom"/>
</dbReference>
<dbReference type="InterPro" id="IPR016161">
    <property type="entry name" value="Ald_DH/histidinol_DH"/>
</dbReference>
<dbReference type="Proteomes" id="UP000298381">
    <property type="component" value="Unassembled WGS sequence"/>
</dbReference>
<dbReference type="CDD" id="cd07079">
    <property type="entry name" value="ALDH_F18-19_ProA-GPR"/>
    <property type="match status" value="1"/>
</dbReference>
<evidence type="ECO:0000256" key="2">
    <source>
        <dbReference type="ARBA" id="ARBA00022605"/>
    </source>
</evidence>
<feature type="domain" description="Aldehyde dehydrogenase" evidence="9">
    <location>
        <begin position="3"/>
        <end position="278"/>
    </location>
</feature>
<dbReference type="FunFam" id="3.40.309.10:FF:000006">
    <property type="entry name" value="Gamma-glutamyl phosphate reductase"/>
    <property type="match status" value="1"/>
</dbReference>
<dbReference type="Gene3D" id="3.40.605.10">
    <property type="entry name" value="Aldehyde Dehydrogenase, Chain A, domain 1"/>
    <property type="match status" value="1"/>
</dbReference>
<dbReference type="Pfam" id="PF00171">
    <property type="entry name" value="Aldedh"/>
    <property type="match status" value="1"/>
</dbReference>
<evidence type="ECO:0000256" key="3">
    <source>
        <dbReference type="ARBA" id="ARBA00022650"/>
    </source>
</evidence>
<keyword evidence="5 7" id="KW-0560">Oxidoreductase</keyword>
<keyword evidence="3 7" id="KW-0641">Proline biosynthesis</keyword>
<dbReference type="PANTHER" id="PTHR11063">
    <property type="entry name" value="GLUTAMATE SEMIALDEHYDE DEHYDROGENASE"/>
    <property type="match status" value="1"/>
</dbReference>
<dbReference type="PIRSF" id="PIRSF000151">
    <property type="entry name" value="GPR"/>
    <property type="match status" value="1"/>
</dbReference>
<dbReference type="PROSITE" id="PS01223">
    <property type="entry name" value="PROA"/>
    <property type="match status" value="1"/>
</dbReference>
<comment type="subcellular location">
    <subcellularLocation>
        <location evidence="7">Cytoplasm</location>
    </subcellularLocation>
</comment>
<dbReference type="InterPro" id="IPR020593">
    <property type="entry name" value="G-glutamylP_reductase_CS"/>
</dbReference>
<reference evidence="10 11" key="1">
    <citation type="submission" date="2019-03" db="EMBL/GenBank/DDBJ databases">
        <title>Draft genome sequence data and analysis of a Fermenting Bacterium, Soehngenia longevitae strain 1933PT, isolated from petroleum reservoir in Azerbaijan.</title>
        <authorList>
            <person name="Grouzdev D.S."/>
            <person name="Bidzhieva S.K."/>
            <person name="Sokolova D.S."/>
            <person name="Tourova T.P."/>
            <person name="Poltaraus A.B."/>
            <person name="Nazina T.N."/>
        </authorList>
    </citation>
    <scope>NUCLEOTIDE SEQUENCE [LARGE SCALE GENOMIC DNA]</scope>
    <source>
        <strain evidence="10 11">1933P</strain>
    </source>
</reference>
<dbReference type="InterPro" id="IPR016163">
    <property type="entry name" value="Ald_DH_C"/>
</dbReference>
<dbReference type="Gene3D" id="3.40.309.10">
    <property type="entry name" value="Aldehyde Dehydrogenase, Chain A, domain 2"/>
    <property type="match status" value="1"/>
</dbReference>
<dbReference type="EMBL" id="SRIB01000002">
    <property type="protein sequence ID" value="TFZ41466.1"/>
    <property type="molecule type" value="Genomic_DNA"/>
</dbReference>
<dbReference type="RefSeq" id="WP_135270454.1">
    <property type="nucleotide sequence ID" value="NZ_SRIB01000002.1"/>
</dbReference>
<dbReference type="EC" id="1.2.1.41" evidence="7"/>
<dbReference type="InterPro" id="IPR015590">
    <property type="entry name" value="Aldehyde_DH_dom"/>
</dbReference>
<dbReference type="PANTHER" id="PTHR11063:SF8">
    <property type="entry name" value="DELTA-1-PYRROLINE-5-CARBOXYLATE SYNTHASE"/>
    <property type="match status" value="1"/>
</dbReference>
<dbReference type="GO" id="GO:0050661">
    <property type="term" value="F:NADP binding"/>
    <property type="evidence" value="ECO:0007669"/>
    <property type="project" value="InterPro"/>
</dbReference>
<evidence type="ECO:0000256" key="7">
    <source>
        <dbReference type="HAMAP-Rule" id="MF_00412"/>
    </source>
</evidence>
<accession>A0A4Z0D964</accession>
<dbReference type="UniPathway" id="UPA00098">
    <property type="reaction ID" value="UER00360"/>
</dbReference>
<dbReference type="SUPFAM" id="SSF53720">
    <property type="entry name" value="ALDH-like"/>
    <property type="match status" value="1"/>
</dbReference>
<comment type="similarity">
    <text evidence="7">Belongs to the gamma-glutamyl phosphate reductase family.</text>
</comment>
<evidence type="ECO:0000256" key="4">
    <source>
        <dbReference type="ARBA" id="ARBA00022857"/>
    </source>
</evidence>
<evidence type="ECO:0000256" key="5">
    <source>
        <dbReference type="ARBA" id="ARBA00023002"/>
    </source>
</evidence>
<keyword evidence="7" id="KW-0963">Cytoplasm</keyword>
<comment type="pathway">
    <text evidence="1 7">Amino-acid biosynthesis; L-proline biosynthesis; L-glutamate 5-semialdehyde from L-glutamate: step 2/2.</text>
</comment>
<comment type="function">
    <text evidence="7">Catalyzes the NADPH-dependent reduction of L-glutamate 5-phosphate into L-glutamate 5-semialdehyde and phosphate. The product spontaneously undergoes cyclization to form 1-pyrroline-5-carboxylate.</text>
</comment>
<dbReference type="GO" id="GO:0005737">
    <property type="term" value="C:cytoplasm"/>
    <property type="evidence" value="ECO:0007669"/>
    <property type="project" value="UniProtKB-SubCell"/>
</dbReference>
<keyword evidence="2 7" id="KW-0028">Amino-acid biosynthesis</keyword>
<evidence type="ECO:0000256" key="8">
    <source>
        <dbReference type="SAM" id="Coils"/>
    </source>
</evidence>
<dbReference type="InterPro" id="IPR016162">
    <property type="entry name" value="Ald_DH_N"/>
</dbReference>
<dbReference type="GO" id="GO:0055129">
    <property type="term" value="P:L-proline biosynthetic process"/>
    <property type="evidence" value="ECO:0007669"/>
    <property type="project" value="UniProtKB-UniRule"/>
</dbReference>
<dbReference type="GO" id="GO:0004350">
    <property type="term" value="F:glutamate-5-semialdehyde dehydrogenase activity"/>
    <property type="evidence" value="ECO:0007669"/>
    <property type="project" value="UniProtKB-UniRule"/>
</dbReference>
<name>A0A4Z0D964_9FIRM</name>
<dbReference type="AlphaFoldDB" id="A0A4Z0D964"/>
<dbReference type="NCBIfam" id="TIGR00407">
    <property type="entry name" value="proA"/>
    <property type="match status" value="1"/>
</dbReference>
<sequence>MQDIKAMASELKKSQRELEMSSLEERNEALLKVADSLLRNREEILEMNKIDIANARLKGMKEGLVDRLYLNDERLVDIVDNIHSIVKLDDPIWNSSKVWTRPNGMTIAKMTVPIGVIGIIYESRPNVTVDAFSLAIKSGNTILLKGSSSSINTNTAIVKAIKSGLRDSSITENVVFFIEDERREVADEMMNLTGTLDLLIPRGGKELINYVVEHSKVPTLKTGEGNCHIFVDETADFKMAIDIIKNAKLQRVGVCNACETVLIHENIRTDFLPLLYEEIGDKVELRGCERVREIIPAKVAKESDWYEEYLDYILAVKVVDNLYDAIDHINKYGTKHSESIITNNLNNALVFQKRVDSSCVYVNASTRFSDGTEFGFGTEMGISTQKLHARGPVGLEQLVTYKYVIMGNGQIRK</sequence>
<gene>
    <name evidence="7" type="primary">proA</name>
    <name evidence="10" type="ORF">E4100_02485</name>
</gene>